<dbReference type="Proteomes" id="UP000678393">
    <property type="component" value="Unassembled WGS sequence"/>
</dbReference>
<comment type="caution">
    <text evidence="5">The sequence shown here is derived from an EMBL/GenBank/DDBJ whole genome shotgun (WGS) entry which is preliminary data.</text>
</comment>
<dbReference type="Pfam" id="PF00431">
    <property type="entry name" value="CUB"/>
    <property type="match status" value="1"/>
</dbReference>
<dbReference type="InterPro" id="IPR000859">
    <property type="entry name" value="CUB_dom"/>
</dbReference>
<dbReference type="Gene3D" id="2.60.120.290">
    <property type="entry name" value="Spermadhesin, CUB domain"/>
    <property type="match status" value="2"/>
</dbReference>
<keyword evidence="2 3" id="KW-1015">Disulfide bond</keyword>
<evidence type="ECO:0000259" key="4">
    <source>
        <dbReference type="PROSITE" id="PS01180"/>
    </source>
</evidence>
<reference evidence="5" key="1">
    <citation type="submission" date="2021-04" db="EMBL/GenBank/DDBJ databases">
        <authorList>
            <consortium name="Molecular Ecology Group"/>
        </authorList>
    </citation>
    <scope>NUCLEOTIDE SEQUENCE</scope>
</reference>
<dbReference type="SUPFAM" id="SSF49854">
    <property type="entry name" value="Spermadhesin, CUB domain"/>
    <property type="match status" value="2"/>
</dbReference>
<feature type="domain" description="CUB" evidence="4">
    <location>
        <begin position="54"/>
        <end position="90"/>
    </location>
</feature>
<sequence>MYDGPSAEAHLITRLCRDVGSSSQYNSSGNHMFIRMQTSGDSGRGFSATYTTGCGGMLNADTDGQIFSPGYPGRYPWNTQCVWIISSSFH</sequence>
<organism evidence="5 6">
    <name type="scientific">Candidula unifasciata</name>
    <dbReference type="NCBI Taxonomy" id="100452"/>
    <lineage>
        <taxon>Eukaryota</taxon>
        <taxon>Metazoa</taxon>
        <taxon>Spiralia</taxon>
        <taxon>Lophotrochozoa</taxon>
        <taxon>Mollusca</taxon>
        <taxon>Gastropoda</taxon>
        <taxon>Heterobranchia</taxon>
        <taxon>Euthyneura</taxon>
        <taxon>Panpulmonata</taxon>
        <taxon>Eupulmonata</taxon>
        <taxon>Stylommatophora</taxon>
        <taxon>Helicina</taxon>
        <taxon>Helicoidea</taxon>
        <taxon>Geomitridae</taxon>
        <taxon>Candidula</taxon>
    </lineage>
</organism>
<dbReference type="OrthoDB" id="6154841at2759"/>
<gene>
    <name evidence="5" type="ORF">CUNI_LOCUS22442</name>
</gene>
<keyword evidence="6" id="KW-1185">Reference proteome</keyword>
<evidence type="ECO:0000313" key="6">
    <source>
        <dbReference type="Proteomes" id="UP000678393"/>
    </source>
</evidence>
<dbReference type="PANTHER" id="PTHR24251">
    <property type="entry name" value="OVOCHYMASE-RELATED"/>
    <property type="match status" value="1"/>
</dbReference>
<dbReference type="AlphaFoldDB" id="A0A8S4A6K1"/>
<accession>A0A8S4A6K1</accession>
<evidence type="ECO:0000256" key="2">
    <source>
        <dbReference type="ARBA" id="ARBA00023157"/>
    </source>
</evidence>
<name>A0A8S4A6K1_9EUPU</name>
<dbReference type="EMBL" id="CAJHNH020008584">
    <property type="protein sequence ID" value="CAG5136884.1"/>
    <property type="molecule type" value="Genomic_DNA"/>
</dbReference>
<feature type="non-terminal residue" evidence="5">
    <location>
        <position position="90"/>
    </location>
</feature>
<dbReference type="InterPro" id="IPR035914">
    <property type="entry name" value="Sperma_CUB_dom_sf"/>
</dbReference>
<comment type="caution">
    <text evidence="3">Lacks conserved residue(s) required for the propagation of feature annotation.</text>
</comment>
<evidence type="ECO:0000256" key="1">
    <source>
        <dbReference type="ARBA" id="ARBA00022737"/>
    </source>
</evidence>
<dbReference type="PROSITE" id="PS01180">
    <property type="entry name" value="CUB"/>
    <property type="match status" value="1"/>
</dbReference>
<feature type="disulfide bond" evidence="3">
    <location>
        <begin position="54"/>
        <end position="81"/>
    </location>
</feature>
<evidence type="ECO:0000313" key="5">
    <source>
        <dbReference type="EMBL" id="CAG5136884.1"/>
    </source>
</evidence>
<protein>
    <recommendedName>
        <fullName evidence="4">CUB domain-containing protein</fullName>
    </recommendedName>
</protein>
<proteinExistence type="predicted"/>
<keyword evidence="1" id="KW-0677">Repeat</keyword>
<evidence type="ECO:0000256" key="3">
    <source>
        <dbReference type="PROSITE-ProRule" id="PRU00059"/>
    </source>
</evidence>